<dbReference type="CDD" id="cd11648">
    <property type="entry name" value="RsmI"/>
    <property type="match status" value="1"/>
</dbReference>
<dbReference type="InterPro" id="IPR053910">
    <property type="entry name" value="RsmI_HTH"/>
</dbReference>
<dbReference type="InterPro" id="IPR014777">
    <property type="entry name" value="4pyrrole_Mease_sub1"/>
</dbReference>
<evidence type="ECO:0000256" key="3">
    <source>
        <dbReference type="ARBA" id="ARBA00022603"/>
    </source>
</evidence>
<dbReference type="Proteomes" id="UP000199603">
    <property type="component" value="Unassembled WGS sequence"/>
</dbReference>
<dbReference type="InterPro" id="IPR000878">
    <property type="entry name" value="4pyrrol_Mease"/>
</dbReference>
<dbReference type="FunFam" id="3.30.950.10:FF:000002">
    <property type="entry name" value="Ribosomal RNA small subunit methyltransferase I"/>
    <property type="match status" value="1"/>
</dbReference>
<dbReference type="PANTHER" id="PTHR46111:SF1">
    <property type="entry name" value="RIBOSOMAL RNA SMALL SUBUNIT METHYLTRANSFERASE I"/>
    <property type="match status" value="1"/>
</dbReference>
<gene>
    <name evidence="6" type="primary">rsmI</name>
    <name evidence="9" type="ORF">SAMN04488509_10456</name>
</gene>
<comment type="similarity">
    <text evidence="6">Belongs to the methyltransferase superfamily. RsmI family.</text>
</comment>
<evidence type="ECO:0000256" key="5">
    <source>
        <dbReference type="ARBA" id="ARBA00022691"/>
    </source>
</evidence>
<keyword evidence="10" id="KW-1185">Reference proteome</keyword>
<comment type="subcellular location">
    <subcellularLocation>
        <location evidence="6">Cytoplasm</location>
    </subcellularLocation>
</comment>
<evidence type="ECO:0000313" key="9">
    <source>
        <dbReference type="EMBL" id="SDD59287.1"/>
    </source>
</evidence>
<dbReference type="NCBIfam" id="TIGR00096">
    <property type="entry name" value="16S rRNA (cytidine(1402)-2'-O)-methyltransferase"/>
    <property type="match status" value="1"/>
</dbReference>
<dbReference type="AlphaFoldDB" id="A0A1G6W214"/>
<comment type="function">
    <text evidence="6">Catalyzes the 2'-O-methylation of the ribose of cytidine 1402 (C1402) in 16S rRNA.</text>
</comment>
<protein>
    <recommendedName>
        <fullName evidence="6">Ribosomal RNA small subunit methyltransferase I</fullName>
        <ecNumber evidence="6">2.1.1.198</ecNumber>
    </recommendedName>
    <alternativeName>
        <fullName evidence="6">16S rRNA 2'-O-ribose C1402 methyltransferase</fullName>
    </alternativeName>
    <alternativeName>
        <fullName evidence="6">rRNA (cytidine-2'-O-)-methyltransferase RsmI</fullName>
    </alternativeName>
</protein>
<dbReference type="Gene3D" id="3.30.950.10">
    <property type="entry name" value="Methyltransferase, Cobalt-precorrin-4 Transmethylase, Domain 2"/>
    <property type="match status" value="1"/>
</dbReference>
<dbReference type="Gene3D" id="3.40.1010.10">
    <property type="entry name" value="Cobalt-precorrin-4 Transmethylase, Domain 1"/>
    <property type="match status" value="1"/>
</dbReference>
<keyword evidence="3 6" id="KW-0489">Methyltransferase</keyword>
<evidence type="ECO:0000313" key="10">
    <source>
        <dbReference type="Proteomes" id="UP000199603"/>
    </source>
</evidence>
<dbReference type="Pfam" id="PF23016">
    <property type="entry name" value="RsmI_C"/>
    <property type="match status" value="1"/>
</dbReference>
<evidence type="ECO:0000256" key="4">
    <source>
        <dbReference type="ARBA" id="ARBA00022679"/>
    </source>
</evidence>
<dbReference type="GO" id="GO:0070677">
    <property type="term" value="F:rRNA (cytosine-2'-O-)-methyltransferase activity"/>
    <property type="evidence" value="ECO:0007669"/>
    <property type="project" value="UniProtKB-UniRule"/>
</dbReference>
<dbReference type="SUPFAM" id="SSF53790">
    <property type="entry name" value="Tetrapyrrole methylase"/>
    <property type="match status" value="1"/>
</dbReference>
<dbReference type="GO" id="GO:0005737">
    <property type="term" value="C:cytoplasm"/>
    <property type="evidence" value="ECO:0007669"/>
    <property type="project" value="UniProtKB-SubCell"/>
</dbReference>
<dbReference type="InterPro" id="IPR008189">
    <property type="entry name" value="rRNA_ssu_MeTfrase_I"/>
</dbReference>
<comment type="catalytic activity">
    <reaction evidence="6">
        <text>cytidine(1402) in 16S rRNA + S-adenosyl-L-methionine = 2'-O-methylcytidine(1402) in 16S rRNA + S-adenosyl-L-homocysteine + H(+)</text>
        <dbReference type="Rhea" id="RHEA:42924"/>
        <dbReference type="Rhea" id="RHEA-COMP:10285"/>
        <dbReference type="Rhea" id="RHEA-COMP:10286"/>
        <dbReference type="ChEBI" id="CHEBI:15378"/>
        <dbReference type="ChEBI" id="CHEBI:57856"/>
        <dbReference type="ChEBI" id="CHEBI:59789"/>
        <dbReference type="ChEBI" id="CHEBI:74495"/>
        <dbReference type="ChEBI" id="CHEBI:82748"/>
        <dbReference type="EC" id="2.1.1.198"/>
    </reaction>
</comment>
<evidence type="ECO:0000256" key="6">
    <source>
        <dbReference type="HAMAP-Rule" id="MF_01877"/>
    </source>
</evidence>
<keyword evidence="1 6" id="KW-0963">Cytoplasm</keyword>
<reference evidence="9 10" key="1">
    <citation type="submission" date="2016-10" db="EMBL/GenBank/DDBJ databases">
        <authorList>
            <person name="de Groot N.N."/>
        </authorList>
    </citation>
    <scope>NUCLEOTIDE SEQUENCE [LARGE SCALE GENOMIC DNA]</scope>
    <source>
        <strain evidence="9 10">DSM 16957</strain>
    </source>
</reference>
<dbReference type="InterPro" id="IPR035996">
    <property type="entry name" value="4pyrrol_Methylase_sf"/>
</dbReference>
<proteinExistence type="inferred from homology"/>
<name>A0A1G6W214_9GAMM</name>
<dbReference type="InterPro" id="IPR018063">
    <property type="entry name" value="SAM_MeTrfase_RsmI_CS"/>
</dbReference>
<dbReference type="Pfam" id="PF00590">
    <property type="entry name" value="TP_methylase"/>
    <property type="match status" value="1"/>
</dbReference>
<accession>A0A1G6W214</accession>
<dbReference type="InterPro" id="IPR014776">
    <property type="entry name" value="4pyrrole_Mease_sub2"/>
</dbReference>
<dbReference type="FunFam" id="3.40.1010.10:FF:000007">
    <property type="entry name" value="Ribosomal RNA small subunit methyltransferase I"/>
    <property type="match status" value="1"/>
</dbReference>
<evidence type="ECO:0000256" key="2">
    <source>
        <dbReference type="ARBA" id="ARBA00022552"/>
    </source>
</evidence>
<dbReference type="STRING" id="265719.SAMN04488509_10456"/>
<feature type="domain" description="RsmI HTH" evidence="8">
    <location>
        <begin position="268"/>
        <end position="307"/>
    </location>
</feature>
<evidence type="ECO:0000256" key="1">
    <source>
        <dbReference type="ARBA" id="ARBA00022490"/>
    </source>
</evidence>
<keyword evidence="4 6" id="KW-0808">Transferase</keyword>
<feature type="domain" description="Tetrapyrrole methylase" evidence="7">
    <location>
        <begin position="40"/>
        <end position="239"/>
    </location>
</feature>
<dbReference type="PROSITE" id="PS01296">
    <property type="entry name" value="RSMI"/>
    <property type="match status" value="1"/>
</dbReference>
<evidence type="ECO:0000259" key="8">
    <source>
        <dbReference type="Pfam" id="PF23016"/>
    </source>
</evidence>
<dbReference type="EMBL" id="FNAG01000004">
    <property type="protein sequence ID" value="SDD59287.1"/>
    <property type="molecule type" value="Genomic_DNA"/>
</dbReference>
<organism evidence="9 10">
    <name type="scientific">Aquimonas voraii</name>
    <dbReference type="NCBI Taxonomy" id="265719"/>
    <lineage>
        <taxon>Bacteria</taxon>
        <taxon>Pseudomonadati</taxon>
        <taxon>Pseudomonadota</taxon>
        <taxon>Gammaproteobacteria</taxon>
        <taxon>Lysobacterales</taxon>
        <taxon>Lysobacteraceae</taxon>
        <taxon>Aquimonas</taxon>
    </lineage>
</organism>
<keyword evidence="2 6" id="KW-0698">rRNA processing</keyword>
<dbReference type="EC" id="2.1.1.198" evidence="6"/>
<dbReference type="PANTHER" id="PTHR46111">
    <property type="entry name" value="RIBOSOMAL RNA SMALL SUBUNIT METHYLTRANSFERASE I"/>
    <property type="match status" value="1"/>
</dbReference>
<evidence type="ECO:0000259" key="7">
    <source>
        <dbReference type="Pfam" id="PF00590"/>
    </source>
</evidence>
<keyword evidence="5 6" id="KW-0949">S-adenosyl-L-methionine</keyword>
<dbReference type="PIRSF" id="PIRSF005917">
    <property type="entry name" value="MTase_YraL"/>
    <property type="match status" value="1"/>
</dbReference>
<dbReference type="HAMAP" id="MF_01877">
    <property type="entry name" value="16SrRNA_methyltr_I"/>
    <property type="match status" value="1"/>
</dbReference>
<sequence>MHAPATVSMAVPRSAALSLSPRPTNPHSRIPNPVPSNGCLHVVATPIGHLDDLSPRAQQVLAEADLICAEDTRHTQQLLAAKGLKRPLLALHEHNESAQVEAVLARLRAGEQIALVSDAGTPLISDPGFRLVCAARAAGLKVSPVPGPCAAIAALSVAGLPSDRFAFEGFLPAKSGARRERLQALLGEPRTLVFYESSHRILESLEDAATVFGEARRAVIARELTKLFETVLDGRLPQLVEALRADPNQQRGEFVLMIEGAPEDSDAALREGQRIFAVLREHLPASKAAKLAAELSGAPRKALYAAASEGGAAGSAAASL</sequence>